<keyword evidence="6" id="KW-1185">Reference proteome</keyword>
<dbReference type="SUPFAM" id="SSF54826">
    <property type="entry name" value="Enolase N-terminal domain-like"/>
    <property type="match status" value="1"/>
</dbReference>
<evidence type="ECO:0000256" key="1">
    <source>
        <dbReference type="ARBA" id="ARBA00001946"/>
    </source>
</evidence>
<accession>A0ABV3T1G8</accession>
<evidence type="ECO:0000256" key="2">
    <source>
        <dbReference type="ARBA" id="ARBA00022723"/>
    </source>
</evidence>
<dbReference type="InterPro" id="IPR013341">
    <property type="entry name" value="Mandelate_racemase_N_dom"/>
</dbReference>
<dbReference type="Gene3D" id="3.30.390.10">
    <property type="entry name" value="Enolase-like, N-terminal domain"/>
    <property type="match status" value="1"/>
</dbReference>
<dbReference type="SUPFAM" id="SSF51604">
    <property type="entry name" value="Enolase C-terminal domain-like"/>
    <property type="match status" value="1"/>
</dbReference>
<dbReference type="EMBL" id="JBFPJR010000023">
    <property type="protein sequence ID" value="MEX0428625.1"/>
    <property type="molecule type" value="Genomic_DNA"/>
</dbReference>
<dbReference type="InterPro" id="IPR036849">
    <property type="entry name" value="Enolase-like_C_sf"/>
</dbReference>
<feature type="domain" description="Mandelate racemase/muconate lactonizing enzyme C-terminal" evidence="4">
    <location>
        <begin position="151"/>
        <end position="252"/>
    </location>
</feature>
<keyword evidence="2" id="KW-0479">Metal-binding</keyword>
<dbReference type="PANTHER" id="PTHR13794">
    <property type="entry name" value="ENOLASE SUPERFAMILY, MANDELATE RACEMASE"/>
    <property type="match status" value="1"/>
</dbReference>
<dbReference type="Gene3D" id="3.20.20.120">
    <property type="entry name" value="Enolase-like C-terminal domain"/>
    <property type="match status" value="1"/>
</dbReference>
<dbReference type="SMART" id="SM00922">
    <property type="entry name" value="MR_MLE"/>
    <property type="match status" value="1"/>
</dbReference>
<dbReference type="Pfam" id="PF02746">
    <property type="entry name" value="MR_MLE_N"/>
    <property type="match status" value="1"/>
</dbReference>
<evidence type="ECO:0000259" key="4">
    <source>
        <dbReference type="SMART" id="SM00922"/>
    </source>
</evidence>
<evidence type="ECO:0000313" key="5">
    <source>
        <dbReference type="EMBL" id="MEX0428625.1"/>
    </source>
</evidence>
<dbReference type="SFLD" id="SFLDG00179">
    <property type="entry name" value="mandelate_racemase"/>
    <property type="match status" value="1"/>
</dbReference>
<dbReference type="RefSeq" id="WP_367994596.1">
    <property type="nucleotide sequence ID" value="NZ_JBFPJR010000023.1"/>
</dbReference>
<dbReference type="InterPro" id="IPR029017">
    <property type="entry name" value="Enolase-like_N"/>
</dbReference>
<dbReference type="SFLD" id="SFLDS00001">
    <property type="entry name" value="Enolase"/>
    <property type="match status" value="1"/>
</dbReference>
<reference evidence="5 6" key="1">
    <citation type="submission" date="2024-07" db="EMBL/GenBank/DDBJ databases">
        <authorList>
            <person name="Lee S."/>
            <person name="Kang M."/>
        </authorList>
    </citation>
    <scope>NUCLEOTIDE SEQUENCE [LARGE SCALE GENOMIC DNA]</scope>
    <source>
        <strain evidence="5 6">DS6</strain>
    </source>
</reference>
<dbReference type="Pfam" id="PF13378">
    <property type="entry name" value="MR_MLE_C"/>
    <property type="match status" value="1"/>
</dbReference>
<name>A0ABV3T1G8_9ACTN</name>
<keyword evidence="3" id="KW-0460">Magnesium</keyword>
<dbReference type="InterPro" id="IPR013342">
    <property type="entry name" value="Mandelate_racemase_C"/>
</dbReference>
<dbReference type="PANTHER" id="PTHR13794:SF58">
    <property type="entry name" value="MITOCHONDRIAL ENOLASE SUPERFAMILY MEMBER 1"/>
    <property type="match status" value="1"/>
</dbReference>
<evidence type="ECO:0000313" key="6">
    <source>
        <dbReference type="Proteomes" id="UP001556631"/>
    </source>
</evidence>
<dbReference type="Proteomes" id="UP001556631">
    <property type="component" value="Unassembled WGS sequence"/>
</dbReference>
<comment type="caution">
    <text evidence="5">The sequence shown here is derived from an EMBL/GenBank/DDBJ whole genome shotgun (WGS) entry which is preliminary data.</text>
</comment>
<proteinExistence type="predicted"/>
<evidence type="ECO:0000256" key="3">
    <source>
        <dbReference type="ARBA" id="ARBA00022842"/>
    </source>
</evidence>
<organism evidence="5 6">
    <name type="scientific">Nocardioides eburneus</name>
    <dbReference type="NCBI Taxonomy" id="3231482"/>
    <lineage>
        <taxon>Bacteria</taxon>
        <taxon>Bacillati</taxon>
        <taxon>Actinomycetota</taxon>
        <taxon>Actinomycetes</taxon>
        <taxon>Propionibacteriales</taxon>
        <taxon>Nocardioidaceae</taxon>
        <taxon>Nocardioides</taxon>
    </lineage>
</organism>
<gene>
    <name evidence="5" type="ORF">AB3X52_13420</name>
</gene>
<protein>
    <submittedName>
        <fullName evidence="5">Enolase C-terminal domain-like protein</fullName>
    </submittedName>
</protein>
<comment type="cofactor">
    <cofactor evidence="1">
        <name>Mg(2+)</name>
        <dbReference type="ChEBI" id="CHEBI:18420"/>
    </cofactor>
</comment>
<dbReference type="InterPro" id="IPR029065">
    <property type="entry name" value="Enolase_C-like"/>
</dbReference>
<dbReference type="InterPro" id="IPR046945">
    <property type="entry name" value="RHMD-like"/>
</dbReference>
<sequence>MTAITQVSLTRLRWQQTGRAMDASGFYPVASEDGVRTVTGYVLRIATDAGVEGQHTWTTGVNGLAAAQIESIAGWLVGQDPFRREYLWTTLQRAWRKYDRLGIGPIDIALWDIAGKAYGVPVSQLLGGWKDRLPAYASTLHGDESGPLSSPKDYAEFAAECRRLGYRAFKVHGWNDGSLAREIETVHAVRDAVGPDVALMLDPACAYVTFADALTVGRAVDEAGYFWYEDPYQEGGVSAHAHRRLRELLRTPLLMGEHVRGFSAHVDQVVAGGTDFVRADAGLDAGITGAMKLAHAAEGFGLDVELHGPGPAHRHCMSAIRNTNYYELGLVAPSLHSVSDGFPVYADFRDDLESVDADGTVDVPTGPGLGVTLDEEWIAAHEVETFVAE</sequence>